<dbReference type="PANTHER" id="PTHR43685">
    <property type="entry name" value="GLYCOSYLTRANSFERASE"/>
    <property type="match status" value="1"/>
</dbReference>
<gene>
    <name evidence="2" type="ORF">C8J28_12513</name>
</gene>
<dbReference type="EMBL" id="QAOT01000025">
    <property type="protein sequence ID" value="PTR12054.1"/>
    <property type="molecule type" value="Genomic_DNA"/>
</dbReference>
<comment type="caution">
    <text evidence="2">The sequence shown here is derived from an EMBL/GenBank/DDBJ whole genome shotgun (WGS) entry which is preliminary data.</text>
</comment>
<dbReference type="AlphaFoldDB" id="A0A2T5JSS6"/>
<dbReference type="GO" id="GO:0016740">
    <property type="term" value="F:transferase activity"/>
    <property type="evidence" value="ECO:0007669"/>
    <property type="project" value="UniProtKB-KW"/>
</dbReference>
<evidence type="ECO:0000313" key="3">
    <source>
        <dbReference type="Proteomes" id="UP000244060"/>
    </source>
</evidence>
<proteinExistence type="predicted"/>
<dbReference type="PANTHER" id="PTHR43685:SF2">
    <property type="entry name" value="GLYCOSYLTRANSFERASE 2-LIKE DOMAIN-CONTAINING PROTEIN"/>
    <property type="match status" value="1"/>
</dbReference>
<evidence type="ECO:0000259" key="1">
    <source>
        <dbReference type="Pfam" id="PF00535"/>
    </source>
</evidence>
<dbReference type="CDD" id="cd00761">
    <property type="entry name" value="Glyco_tranf_GTA_type"/>
    <property type="match status" value="1"/>
</dbReference>
<organism evidence="2 3">
    <name type="scientific">Cereibacter azotoformans</name>
    <dbReference type="NCBI Taxonomy" id="43057"/>
    <lineage>
        <taxon>Bacteria</taxon>
        <taxon>Pseudomonadati</taxon>
        <taxon>Pseudomonadota</taxon>
        <taxon>Alphaproteobacteria</taxon>
        <taxon>Rhodobacterales</taxon>
        <taxon>Paracoccaceae</taxon>
        <taxon>Cereibacter</taxon>
    </lineage>
</organism>
<dbReference type="Proteomes" id="UP000244060">
    <property type="component" value="Unassembled WGS sequence"/>
</dbReference>
<keyword evidence="2" id="KW-0808">Transferase</keyword>
<accession>A0A2T5JSS6</accession>
<dbReference type="InterPro" id="IPR001173">
    <property type="entry name" value="Glyco_trans_2-like"/>
</dbReference>
<keyword evidence="3" id="KW-1185">Reference proteome</keyword>
<dbReference type="SUPFAM" id="SSF53448">
    <property type="entry name" value="Nucleotide-diphospho-sugar transferases"/>
    <property type="match status" value="1"/>
</dbReference>
<reference evidence="2 3" key="1">
    <citation type="submission" date="2018-04" db="EMBL/GenBank/DDBJ databases">
        <title>Genomic Encyclopedia of Type Strains, Phase III (KMG-III): the genomes of soil and plant-associated and newly described type strains.</title>
        <authorList>
            <person name="Whitman W."/>
        </authorList>
    </citation>
    <scope>NUCLEOTIDE SEQUENCE [LARGE SCALE GENOMIC DNA]</scope>
    <source>
        <strain evidence="2 3">KA25</strain>
    </source>
</reference>
<protein>
    <submittedName>
        <fullName evidence="2">Glycosyl transferase family 2</fullName>
    </submittedName>
</protein>
<sequence>MLLSLVICTRNRAEQLRRTLRTAEKLEAPGEPWELLIIDNGSTDHTARVVEDFADRLPIRRIIEREPGLSNARNRGVQEARGRYICWTDDDVLLDRGWLAAYADAFRRHPEASFFGGRVTPVFDGPVPGWFAANSDLLGDLLAARDLGETEARFLSGARELPYGASFAVRTADQRRHPFDPALGAGRQRLGEESVVMLAMLAEGGHGVWVPAARAEHVIAAARLTLGYVADYYHASGATWAYLGREGQTTPMGPPPPAGRARILGAPLWLWREVLVGGIACRLSWPARTLSRRRLGAWINYHYMRGALSQVRAQAGRKAAPLGAPGVAPAG</sequence>
<dbReference type="Gene3D" id="3.90.550.10">
    <property type="entry name" value="Spore Coat Polysaccharide Biosynthesis Protein SpsA, Chain A"/>
    <property type="match status" value="1"/>
</dbReference>
<name>A0A2T5JSS6_9RHOB</name>
<dbReference type="InterPro" id="IPR050834">
    <property type="entry name" value="Glycosyltransf_2"/>
</dbReference>
<feature type="domain" description="Glycosyltransferase 2-like" evidence="1">
    <location>
        <begin position="4"/>
        <end position="120"/>
    </location>
</feature>
<dbReference type="Pfam" id="PF00535">
    <property type="entry name" value="Glycos_transf_2"/>
    <property type="match status" value="1"/>
</dbReference>
<dbReference type="InterPro" id="IPR029044">
    <property type="entry name" value="Nucleotide-diphossugar_trans"/>
</dbReference>
<evidence type="ECO:0000313" key="2">
    <source>
        <dbReference type="EMBL" id="PTR12054.1"/>
    </source>
</evidence>
<dbReference type="RefSeq" id="WP_181318560.1">
    <property type="nucleotide sequence ID" value="NZ_QAOT01000025.1"/>
</dbReference>